<dbReference type="Pfam" id="PF01041">
    <property type="entry name" value="DegT_DnrJ_EryC1"/>
    <property type="match status" value="1"/>
</dbReference>
<organism evidence="2 3">
    <name type="scientific">Ornithinimicrobium kibberense</name>
    <dbReference type="NCBI Taxonomy" id="282060"/>
    <lineage>
        <taxon>Bacteria</taxon>
        <taxon>Bacillati</taxon>
        <taxon>Actinomycetota</taxon>
        <taxon>Actinomycetes</taxon>
        <taxon>Micrococcales</taxon>
        <taxon>Ornithinimicrobiaceae</taxon>
        <taxon>Ornithinimicrobium</taxon>
    </lineage>
</organism>
<evidence type="ECO:0000256" key="1">
    <source>
        <dbReference type="ARBA" id="ARBA00001933"/>
    </source>
</evidence>
<protein>
    <submittedName>
        <fullName evidence="2">DegT/DnrJ/EryC1/StrS family aminotransferase</fullName>
    </submittedName>
</protein>
<name>A0ABV5V0V7_9MICO</name>
<dbReference type="GO" id="GO:0008483">
    <property type="term" value="F:transaminase activity"/>
    <property type="evidence" value="ECO:0007669"/>
    <property type="project" value="UniProtKB-KW"/>
</dbReference>
<sequence>MANPLLVPFSPPDISEDDIRAVTDVLRSGWITTGPVAQRLEEAISSRCGTTETVVLNSCTAALEIALRILDIGDGDDVLVPAYTYS</sequence>
<keyword evidence="2" id="KW-0808">Transferase</keyword>
<proteinExistence type="predicted"/>
<dbReference type="PANTHER" id="PTHR30244:SF34">
    <property type="entry name" value="DTDP-4-AMINO-4,6-DIDEOXYGALACTOSE TRANSAMINASE"/>
    <property type="match status" value="1"/>
</dbReference>
<dbReference type="PANTHER" id="PTHR30244">
    <property type="entry name" value="TRANSAMINASE"/>
    <property type="match status" value="1"/>
</dbReference>
<dbReference type="Gene3D" id="3.40.640.10">
    <property type="entry name" value="Type I PLP-dependent aspartate aminotransferase-like (Major domain)"/>
    <property type="match status" value="1"/>
</dbReference>
<dbReference type="InterPro" id="IPR015424">
    <property type="entry name" value="PyrdxlP-dep_Trfase"/>
</dbReference>
<evidence type="ECO:0000313" key="3">
    <source>
        <dbReference type="Proteomes" id="UP001589613"/>
    </source>
</evidence>
<dbReference type="Proteomes" id="UP001589613">
    <property type="component" value="Unassembled WGS sequence"/>
</dbReference>
<reference evidence="2 3" key="1">
    <citation type="submission" date="2024-09" db="EMBL/GenBank/DDBJ databases">
        <authorList>
            <person name="Sun Q."/>
            <person name="Mori K."/>
        </authorList>
    </citation>
    <scope>NUCLEOTIDE SEQUENCE [LARGE SCALE GENOMIC DNA]</scope>
    <source>
        <strain evidence="2 3">JCM 12763</strain>
    </source>
</reference>
<dbReference type="SUPFAM" id="SSF53383">
    <property type="entry name" value="PLP-dependent transferases"/>
    <property type="match status" value="1"/>
</dbReference>
<dbReference type="RefSeq" id="WP_377465825.1">
    <property type="nucleotide sequence ID" value="NZ_JBHMAX010000010.1"/>
</dbReference>
<dbReference type="EMBL" id="JBHMAX010000010">
    <property type="protein sequence ID" value="MFB9731434.1"/>
    <property type="molecule type" value="Genomic_DNA"/>
</dbReference>
<accession>A0ABV5V0V7</accession>
<dbReference type="InterPro" id="IPR015421">
    <property type="entry name" value="PyrdxlP-dep_Trfase_major"/>
</dbReference>
<keyword evidence="3" id="KW-1185">Reference proteome</keyword>
<gene>
    <name evidence="2" type="ORF">ACFFN0_05205</name>
</gene>
<comment type="cofactor">
    <cofactor evidence="1">
        <name>pyridoxal 5'-phosphate</name>
        <dbReference type="ChEBI" id="CHEBI:597326"/>
    </cofactor>
</comment>
<evidence type="ECO:0000313" key="2">
    <source>
        <dbReference type="EMBL" id="MFB9731434.1"/>
    </source>
</evidence>
<comment type="caution">
    <text evidence="2">The sequence shown here is derived from an EMBL/GenBank/DDBJ whole genome shotgun (WGS) entry which is preliminary data.</text>
</comment>
<dbReference type="InterPro" id="IPR000653">
    <property type="entry name" value="DegT/StrS_aminotransferase"/>
</dbReference>
<keyword evidence="2" id="KW-0032">Aminotransferase</keyword>
<feature type="non-terminal residue" evidence="2">
    <location>
        <position position="86"/>
    </location>
</feature>